<dbReference type="PANTHER" id="PTHR31001">
    <property type="entry name" value="UNCHARACTERIZED TRANSCRIPTIONAL REGULATORY PROTEIN"/>
    <property type="match status" value="1"/>
</dbReference>
<evidence type="ECO:0000256" key="6">
    <source>
        <dbReference type="SAM" id="MobiDB-lite"/>
    </source>
</evidence>
<dbReference type="PANTHER" id="PTHR31001:SF50">
    <property type="entry name" value="ZN(II)2CYS6 TRANSCRIPTION FACTOR (EUROFUNG)"/>
    <property type="match status" value="1"/>
</dbReference>
<dbReference type="OrthoDB" id="4226956at2759"/>
<dbReference type="GO" id="GO:0006351">
    <property type="term" value="P:DNA-templated transcription"/>
    <property type="evidence" value="ECO:0007669"/>
    <property type="project" value="InterPro"/>
</dbReference>
<dbReference type="EMBL" id="MIKG01000011">
    <property type="protein sequence ID" value="RAO70206.1"/>
    <property type="molecule type" value="Genomic_DNA"/>
</dbReference>
<dbReference type="GeneID" id="63795434"/>
<dbReference type="InterPro" id="IPR007219">
    <property type="entry name" value="XnlR_reg_dom"/>
</dbReference>
<name>A0A364L332_TALAM</name>
<dbReference type="GO" id="GO:0003677">
    <property type="term" value="F:DNA binding"/>
    <property type="evidence" value="ECO:0007669"/>
    <property type="project" value="InterPro"/>
</dbReference>
<protein>
    <recommendedName>
        <fullName evidence="7">Xylanolytic transcriptional activator regulatory domain-containing protein</fullName>
    </recommendedName>
</protein>
<evidence type="ECO:0000256" key="3">
    <source>
        <dbReference type="ARBA" id="ARBA00023015"/>
    </source>
</evidence>
<dbReference type="AlphaFoldDB" id="A0A364L332"/>
<sequence length="623" mass="70453">MSGICSLSGKSFMSASDPLLGKRDQTVSSRTIHAEHESPERVFPTPSTHEALSESGRLAVQKGKSRYVSSTIWNVLANDVEEMQDVLDSSTSEDESEDAEATNSRFQGFLFGITSPCRSLRRFCPPADKACYLIKTYEENVAPLLPILHWPTVRGLLMDIIQHGRAADKVVKTLMFAIYHAAAVSLPADECHRELGVARDVLLTKFRFAVQQAIAEADLLSTQSTVLLQAVVLFLMTVRREDNTRFVWSMTSMVVRIGQYLGLHRDGDQFGLTSFNTEMRRRLWWHILLLDMRSSEEHGTDRQISEGTYSTKLPSNVNDECLYPEMTEPVQPQIGFTEMTFCLIRCEVAIVLNRVTSAISSSSSDQATHESLEQIGKEISDQIQHKYTSFCDESIPFQKVCVLISRLLLANLWIHIYFRRSASHLTLQNISAKSRDKLFHLSLEVIQISFSLESSIYTHRWSWLFHANAHWSYVAFLLSELCFRPTNTFADEAWKAVDLVQNKWHLTQRNGKRGMLWRPLQRLLRRATIIRSQTRGLREHNGKELSLPALAGTATNRYTELGLLETTDQGAVSLAACAAEGEDASYLTFSQPDLIDINHQVLASPMGFSEFESIALMANWNFL</sequence>
<dbReference type="Pfam" id="PF04082">
    <property type="entry name" value="Fungal_trans"/>
    <property type="match status" value="1"/>
</dbReference>
<evidence type="ECO:0000256" key="4">
    <source>
        <dbReference type="ARBA" id="ARBA00023163"/>
    </source>
</evidence>
<dbReference type="SMART" id="SM00906">
    <property type="entry name" value="Fungal_trans"/>
    <property type="match status" value="1"/>
</dbReference>
<feature type="region of interest" description="Disordered" evidence="6">
    <location>
        <begin position="18"/>
        <end position="48"/>
    </location>
</feature>
<keyword evidence="3" id="KW-0805">Transcription regulation</keyword>
<proteinExistence type="predicted"/>
<dbReference type="RefSeq" id="XP_040734722.1">
    <property type="nucleotide sequence ID" value="XM_040878780.1"/>
</dbReference>
<evidence type="ECO:0000256" key="5">
    <source>
        <dbReference type="ARBA" id="ARBA00023242"/>
    </source>
</evidence>
<comment type="subcellular location">
    <subcellularLocation>
        <location evidence="1">Nucleus</location>
    </subcellularLocation>
</comment>
<keyword evidence="4" id="KW-0804">Transcription</keyword>
<gene>
    <name evidence="8" type="ORF">BHQ10_006218</name>
</gene>
<evidence type="ECO:0000313" key="9">
    <source>
        <dbReference type="Proteomes" id="UP000249363"/>
    </source>
</evidence>
<evidence type="ECO:0000256" key="2">
    <source>
        <dbReference type="ARBA" id="ARBA00022723"/>
    </source>
</evidence>
<keyword evidence="2" id="KW-0479">Metal-binding</keyword>
<keyword evidence="5" id="KW-0539">Nucleus</keyword>
<comment type="caution">
    <text evidence="8">The sequence shown here is derived from an EMBL/GenBank/DDBJ whole genome shotgun (WGS) entry which is preliminary data.</text>
</comment>
<reference evidence="8 9" key="1">
    <citation type="journal article" date="2017" name="Biotechnol. Biofuels">
        <title>Differential beta-glucosidase expression as a function of carbon source availability in Talaromyces amestolkiae: a genomic and proteomic approach.</title>
        <authorList>
            <person name="de Eugenio L.I."/>
            <person name="Mendez-Liter J.A."/>
            <person name="Nieto-Dominguez M."/>
            <person name="Alonso L."/>
            <person name="Gil-Munoz J."/>
            <person name="Barriuso J."/>
            <person name="Prieto A."/>
            <person name="Martinez M.J."/>
        </authorList>
    </citation>
    <scope>NUCLEOTIDE SEQUENCE [LARGE SCALE GENOMIC DNA]</scope>
    <source>
        <strain evidence="8 9">CIB</strain>
    </source>
</reference>
<dbReference type="GO" id="GO:0008270">
    <property type="term" value="F:zinc ion binding"/>
    <property type="evidence" value="ECO:0007669"/>
    <property type="project" value="InterPro"/>
</dbReference>
<feature type="domain" description="Xylanolytic transcriptional activator regulatory" evidence="7">
    <location>
        <begin position="247"/>
        <end position="320"/>
    </location>
</feature>
<evidence type="ECO:0000259" key="7">
    <source>
        <dbReference type="SMART" id="SM00906"/>
    </source>
</evidence>
<dbReference type="InterPro" id="IPR050613">
    <property type="entry name" value="Sec_Metabolite_Reg"/>
</dbReference>
<evidence type="ECO:0000313" key="8">
    <source>
        <dbReference type="EMBL" id="RAO70206.1"/>
    </source>
</evidence>
<accession>A0A364L332</accession>
<dbReference type="Proteomes" id="UP000249363">
    <property type="component" value="Unassembled WGS sequence"/>
</dbReference>
<dbReference type="CDD" id="cd12148">
    <property type="entry name" value="fungal_TF_MHR"/>
    <property type="match status" value="1"/>
</dbReference>
<evidence type="ECO:0000256" key="1">
    <source>
        <dbReference type="ARBA" id="ARBA00004123"/>
    </source>
</evidence>
<dbReference type="GO" id="GO:0005634">
    <property type="term" value="C:nucleus"/>
    <property type="evidence" value="ECO:0007669"/>
    <property type="project" value="UniProtKB-SubCell"/>
</dbReference>
<keyword evidence="9" id="KW-1185">Reference proteome</keyword>
<dbReference type="STRING" id="1196081.A0A364L332"/>
<organism evidence="8 9">
    <name type="scientific">Talaromyces amestolkiae</name>
    <dbReference type="NCBI Taxonomy" id="1196081"/>
    <lineage>
        <taxon>Eukaryota</taxon>
        <taxon>Fungi</taxon>
        <taxon>Dikarya</taxon>
        <taxon>Ascomycota</taxon>
        <taxon>Pezizomycotina</taxon>
        <taxon>Eurotiomycetes</taxon>
        <taxon>Eurotiomycetidae</taxon>
        <taxon>Eurotiales</taxon>
        <taxon>Trichocomaceae</taxon>
        <taxon>Talaromyces</taxon>
        <taxon>Talaromyces sect. Talaromyces</taxon>
    </lineage>
</organism>